<evidence type="ECO:0000256" key="3">
    <source>
        <dbReference type="PROSITE-ProRule" id="PRU00023"/>
    </source>
</evidence>
<dbReference type="GO" id="GO:0004842">
    <property type="term" value="F:ubiquitin-protein transferase activity"/>
    <property type="evidence" value="ECO:0007669"/>
    <property type="project" value="TreeGrafter"/>
</dbReference>
<evidence type="ECO:0000256" key="1">
    <source>
        <dbReference type="ARBA" id="ARBA00022737"/>
    </source>
</evidence>
<dbReference type="AlphaFoldDB" id="A0A7S8F2T7"/>
<keyword evidence="2 3" id="KW-0040">ANK repeat</keyword>
<reference evidence="5 6" key="1">
    <citation type="submission" date="2020-11" db="EMBL/GenBank/DDBJ databases">
        <title>The genome sequence of Erythrobacter sp. 6D36.</title>
        <authorList>
            <person name="Liu Y."/>
        </authorList>
    </citation>
    <scope>NUCLEOTIDE SEQUENCE [LARGE SCALE GENOMIC DNA]</scope>
    <source>
        <strain evidence="5 6">6D36</strain>
    </source>
</reference>
<feature type="repeat" description="ANK" evidence="3">
    <location>
        <begin position="64"/>
        <end position="96"/>
    </location>
</feature>
<feature type="repeat" description="ANK" evidence="3">
    <location>
        <begin position="97"/>
        <end position="129"/>
    </location>
</feature>
<sequence>MVRRALQAAFGIAALALVASPVFAQSKREGYEFLEAVKDRDGDKALEMLNQPGNVLVNTRDITSGETALHIVTQRRDPVWLRFLLGKGANPNIESRDGTSPLEVAAQLGFTEGIEILLDKGAHVDPTNSAGETPLISAVHRRDTAMIRMLIAKGADPSRPDNSGRSASDYAKLMGNRSQVLDEIEKAVSERGAPAQTYGPK</sequence>
<dbReference type="Proteomes" id="UP000594459">
    <property type="component" value="Chromosome"/>
</dbReference>
<dbReference type="SUPFAM" id="SSF48403">
    <property type="entry name" value="Ankyrin repeat"/>
    <property type="match status" value="1"/>
</dbReference>
<dbReference type="Gene3D" id="1.25.40.20">
    <property type="entry name" value="Ankyrin repeat-containing domain"/>
    <property type="match status" value="1"/>
</dbReference>
<keyword evidence="1" id="KW-0677">Repeat</keyword>
<proteinExistence type="predicted"/>
<dbReference type="PROSITE" id="PS50297">
    <property type="entry name" value="ANK_REP_REGION"/>
    <property type="match status" value="3"/>
</dbReference>
<evidence type="ECO:0000256" key="4">
    <source>
        <dbReference type="SAM" id="SignalP"/>
    </source>
</evidence>
<organism evidence="5 6">
    <name type="scientific">Qipengyuania soli</name>
    <dbReference type="NCBI Taxonomy" id="2782568"/>
    <lineage>
        <taxon>Bacteria</taxon>
        <taxon>Pseudomonadati</taxon>
        <taxon>Pseudomonadota</taxon>
        <taxon>Alphaproteobacteria</taxon>
        <taxon>Sphingomonadales</taxon>
        <taxon>Erythrobacteraceae</taxon>
        <taxon>Qipengyuania</taxon>
    </lineage>
</organism>
<keyword evidence="4" id="KW-0732">Signal</keyword>
<dbReference type="Pfam" id="PF12796">
    <property type="entry name" value="Ank_2"/>
    <property type="match status" value="1"/>
</dbReference>
<dbReference type="GO" id="GO:0085020">
    <property type="term" value="P:protein K6-linked ubiquitination"/>
    <property type="evidence" value="ECO:0007669"/>
    <property type="project" value="TreeGrafter"/>
</dbReference>
<dbReference type="PANTHER" id="PTHR24171:SF8">
    <property type="entry name" value="BRCA1-ASSOCIATED RING DOMAIN PROTEIN 1"/>
    <property type="match status" value="1"/>
</dbReference>
<dbReference type="InterPro" id="IPR002110">
    <property type="entry name" value="Ankyrin_rpt"/>
</dbReference>
<feature type="chain" id="PRO_5032420160" evidence="4">
    <location>
        <begin position="25"/>
        <end position="201"/>
    </location>
</feature>
<keyword evidence="6" id="KW-1185">Reference proteome</keyword>
<name>A0A7S8F2T7_9SPHN</name>
<dbReference type="SMART" id="SM00248">
    <property type="entry name" value="ANK"/>
    <property type="match status" value="3"/>
</dbReference>
<gene>
    <name evidence="5" type="ORF">IRL76_09960</name>
</gene>
<evidence type="ECO:0000313" key="6">
    <source>
        <dbReference type="Proteomes" id="UP000594459"/>
    </source>
</evidence>
<dbReference type="KEGG" id="qso:IRL76_09960"/>
<dbReference type="PROSITE" id="PS50088">
    <property type="entry name" value="ANK_REPEAT"/>
    <property type="match status" value="3"/>
</dbReference>
<dbReference type="EMBL" id="CP064654">
    <property type="protein sequence ID" value="QPC98189.1"/>
    <property type="molecule type" value="Genomic_DNA"/>
</dbReference>
<dbReference type="InterPro" id="IPR036770">
    <property type="entry name" value="Ankyrin_rpt-contain_sf"/>
</dbReference>
<dbReference type="RefSeq" id="WP_200981196.1">
    <property type="nucleotide sequence ID" value="NZ_CP064654.1"/>
</dbReference>
<feature type="repeat" description="ANK" evidence="3">
    <location>
        <begin position="130"/>
        <end position="162"/>
    </location>
</feature>
<feature type="signal peptide" evidence="4">
    <location>
        <begin position="1"/>
        <end position="24"/>
    </location>
</feature>
<dbReference type="Pfam" id="PF00023">
    <property type="entry name" value="Ank"/>
    <property type="match status" value="1"/>
</dbReference>
<dbReference type="PANTHER" id="PTHR24171">
    <property type="entry name" value="ANKYRIN REPEAT DOMAIN-CONTAINING PROTEIN 39-RELATED"/>
    <property type="match status" value="1"/>
</dbReference>
<evidence type="ECO:0000256" key="2">
    <source>
        <dbReference type="ARBA" id="ARBA00023043"/>
    </source>
</evidence>
<protein>
    <submittedName>
        <fullName evidence="5">Ankyrin repeat domain-containing protein</fullName>
    </submittedName>
</protein>
<evidence type="ECO:0000313" key="5">
    <source>
        <dbReference type="EMBL" id="QPC98189.1"/>
    </source>
</evidence>
<accession>A0A7S8F2T7</accession>